<dbReference type="EMBL" id="JACRSQ010000020">
    <property type="protein sequence ID" value="MBC8544362.1"/>
    <property type="molecule type" value="Genomic_DNA"/>
</dbReference>
<evidence type="ECO:0000256" key="1">
    <source>
        <dbReference type="ARBA" id="ARBA00005180"/>
    </source>
</evidence>
<dbReference type="PANTHER" id="PTHR32315">
    <property type="entry name" value="ADENINE PHOSPHORIBOSYLTRANSFERASE"/>
    <property type="match status" value="1"/>
</dbReference>
<dbReference type="GO" id="GO:0006223">
    <property type="term" value="P:uracil salvage"/>
    <property type="evidence" value="ECO:0007669"/>
    <property type="project" value="InterPro"/>
</dbReference>
<dbReference type="InterPro" id="IPR050054">
    <property type="entry name" value="UPRTase/APRTase"/>
</dbReference>
<feature type="binding site" evidence="15">
    <location>
        <position position="200"/>
    </location>
    <ligand>
        <name>5-phospho-alpha-D-ribose 1-diphosphate</name>
        <dbReference type="ChEBI" id="CHEBI:58017"/>
    </ligand>
</feature>
<evidence type="ECO:0000256" key="13">
    <source>
        <dbReference type="ARBA" id="ARBA00072146"/>
    </source>
</evidence>
<keyword evidence="4 15" id="KW-0021">Allosteric enzyme</keyword>
<proteinExistence type="inferred from homology"/>
<dbReference type="CDD" id="cd06223">
    <property type="entry name" value="PRTases_typeI"/>
    <property type="match status" value="1"/>
</dbReference>
<evidence type="ECO:0000256" key="11">
    <source>
        <dbReference type="ARBA" id="ARBA00052919"/>
    </source>
</evidence>
<dbReference type="NCBIfam" id="TIGR01091">
    <property type="entry name" value="upp"/>
    <property type="match status" value="1"/>
</dbReference>
<dbReference type="HAMAP" id="MF_01218_B">
    <property type="entry name" value="Upp_B"/>
    <property type="match status" value="1"/>
</dbReference>
<dbReference type="GO" id="GO:0004845">
    <property type="term" value="F:uracil phosphoribosyltransferase activity"/>
    <property type="evidence" value="ECO:0007669"/>
    <property type="project" value="UniProtKB-UniRule"/>
</dbReference>
<feature type="binding site" evidence="15">
    <location>
        <position position="194"/>
    </location>
    <ligand>
        <name>uracil</name>
        <dbReference type="ChEBI" id="CHEBI:17568"/>
    </ligand>
</feature>
<name>A0A926DV22_9FIRM</name>
<dbReference type="RefSeq" id="WP_177714035.1">
    <property type="nucleotide sequence ID" value="NZ_JACRSQ010000020.1"/>
</dbReference>
<dbReference type="GO" id="GO:0005525">
    <property type="term" value="F:GTP binding"/>
    <property type="evidence" value="ECO:0007669"/>
    <property type="project" value="UniProtKB-KW"/>
</dbReference>
<dbReference type="GO" id="GO:0000287">
    <property type="term" value="F:magnesium ion binding"/>
    <property type="evidence" value="ECO:0007669"/>
    <property type="project" value="UniProtKB-UniRule"/>
</dbReference>
<comment type="activity regulation">
    <text evidence="15">Allosterically activated by GTP.</text>
</comment>
<dbReference type="GO" id="GO:0005737">
    <property type="term" value="C:cytoplasm"/>
    <property type="evidence" value="ECO:0007669"/>
    <property type="project" value="UniProtKB-ARBA"/>
</dbReference>
<evidence type="ECO:0000256" key="12">
    <source>
        <dbReference type="ARBA" id="ARBA00056901"/>
    </source>
</evidence>
<keyword evidence="7 15" id="KW-0547">Nucleotide-binding</keyword>
<dbReference type="Gene3D" id="3.40.50.2020">
    <property type="match status" value="1"/>
</dbReference>
<keyword evidence="5 15" id="KW-0328">Glycosyltransferase</keyword>
<dbReference type="InterPro" id="IPR029057">
    <property type="entry name" value="PRTase-like"/>
</dbReference>
<dbReference type="PANTHER" id="PTHR32315:SF4">
    <property type="entry name" value="URACIL PHOSPHORIBOSYLTRANSFERASE, CHLOROPLASTIC"/>
    <property type="match status" value="1"/>
</dbReference>
<evidence type="ECO:0000256" key="15">
    <source>
        <dbReference type="HAMAP-Rule" id="MF_01218"/>
    </source>
</evidence>
<dbReference type="InterPro" id="IPR000836">
    <property type="entry name" value="PRTase_dom"/>
</dbReference>
<dbReference type="NCBIfam" id="NF001097">
    <property type="entry name" value="PRK00129.1"/>
    <property type="match status" value="1"/>
</dbReference>
<accession>A0A926DV22</accession>
<evidence type="ECO:0000256" key="10">
    <source>
        <dbReference type="ARBA" id="ARBA00031082"/>
    </source>
</evidence>
<comment type="function">
    <text evidence="12 15">Catalyzes the conversion of uracil and 5-phospho-alpha-D-ribose 1-diphosphate (PRPP) to UMP and diphosphate.</text>
</comment>
<evidence type="ECO:0000256" key="7">
    <source>
        <dbReference type="ARBA" id="ARBA00022741"/>
    </source>
</evidence>
<evidence type="ECO:0000313" key="17">
    <source>
        <dbReference type="EMBL" id="MBC8544362.1"/>
    </source>
</evidence>
<dbReference type="FunFam" id="3.40.50.2020:FF:000003">
    <property type="entry name" value="Uracil phosphoribosyltransferase"/>
    <property type="match status" value="1"/>
</dbReference>
<feature type="binding site" evidence="15">
    <location>
        <begin position="199"/>
        <end position="201"/>
    </location>
    <ligand>
        <name>uracil</name>
        <dbReference type="ChEBI" id="CHEBI:17568"/>
    </ligand>
</feature>
<evidence type="ECO:0000259" key="16">
    <source>
        <dbReference type="Pfam" id="PF14681"/>
    </source>
</evidence>
<keyword evidence="8 15" id="KW-0460">Magnesium</keyword>
<dbReference type="SUPFAM" id="SSF53271">
    <property type="entry name" value="PRTase-like"/>
    <property type="match status" value="1"/>
</dbReference>
<dbReference type="GO" id="GO:0044206">
    <property type="term" value="P:UMP salvage"/>
    <property type="evidence" value="ECO:0007669"/>
    <property type="project" value="UniProtKB-UniRule"/>
</dbReference>
<evidence type="ECO:0000256" key="3">
    <source>
        <dbReference type="ARBA" id="ARBA00011894"/>
    </source>
</evidence>
<dbReference type="AlphaFoldDB" id="A0A926DV22"/>
<comment type="cofactor">
    <cofactor evidence="15">
        <name>Mg(2+)</name>
        <dbReference type="ChEBI" id="CHEBI:18420"/>
    </cofactor>
    <text evidence="15">Binds 1 Mg(2+) ion per subunit. The magnesium is bound as Mg-PRPP.</text>
</comment>
<keyword evidence="18" id="KW-1185">Reference proteome</keyword>
<protein>
    <recommendedName>
        <fullName evidence="13 15">Uracil phosphoribosyltransferase</fullName>
        <ecNumber evidence="3 15">2.4.2.9</ecNumber>
    </recommendedName>
    <alternativeName>
        <fullName evidence="10 15">UMP pyrophosphorylase</fullName>
    </alternativeName>
    <alternativeName>
        <fullName evidence="14 15">UPRTase</fullName>
    </alternativeName>
</protein>
<evidence type="ECO:0000256" key="9">
    <source>
        <dbReference type="ARBA" id="ARBA00023134"/>
    </source>
</evidence>
<comment type="caution">
    <text evidence="17">The sequence shown here is derived from an EMBL/GenBank/DDBJ whole genome shotgun (WGS) entry which is preliminary data.</text>
</comment>
<dbReference type="InterPro" id="IPR034332">
    <property type="entry name" value="Upp_B"/>
</dbReference>
<gene>
    <name evidence="15 17" type="primary">upp</name>
    <name evidence="17" type="ORF">H8730_12520</name>
</gene>
<feature type="domain" description="Phosphoribosyltransferase" evidence="16">
    <location>
        <begin position="7"/>
        <end position="208"/>
    </location>
</feature>
<evidence type="ECO:0000256" key="8">
    <source>
        <dbReference type="ARBA" id="ARBA00022842"/>
    </source>
</evidence>
<feature type="binding site" evidence="15">
    <location>
        <begin position="131"/>
        <end position="139"/>
    </location>
    <ligand>
        <name>5-phospho-alpha-D-ribose 1-diphosphate</name>
        <dbReference type="ChEBI" id="CHEBI:58017"/>
    </ligand>
</feature>
<evidence type="ECO:0000256" key="4">
    <source>
        <dbReference type="ARBA" id="ARBA00022533"/>
    </source>
</evidence>
<comment type="pathway">
    <text evidence="1 15">Pyrimidine metabolism; UMP biosynthesis via salvage pathway; UMP from uracil: step 1/1.</text>
</comment>
<sequence>MSIVTQLDHPMLQHKLTLLRSKDTCSKDFRNIVKEIAILMAYEVTRNFPLEEIEIETPIAKMKSKIVSGKTVAIVPILRAGLGMVDGVLEVIPAAKVGHVGLYRNEETLTPVEYYFKMPKDIEQRTVIITEPMCATGGSIIAAVNLLKNRGVKNIKVMCLVVAEPGIKAVEAVHPDIEIFTVGYDKELNERGYITPGLGDAGDRLFGTK</sequence>
<evidence type="ECO:0000256" key="6">
    <source>
        <dbReference type="ARBA" id="ARBA00022679"/>
    </source>
</evidence>
<keyword evidence="6 15" id="KW-0808">Transferase</keyword>
<comment type="similarity">
    <text evidence="2 15">Belongs to the UPRTase family.</text>
</comment>
<feature type="binding site" evidence="15">
    <location>
        <position position="79"/>
    </location>
    <ligand>
        <name>5-phospho-alpha-D-ribose 1-diphosphate</name>
        <dbReference type="ChEBI" id="CHEBI:58017"/>
    </ligand>
</feature>
<reference evidence="17" key="1">
    <citation type="submission" date="2020-08" db="EMBL/GenBank/DDBJ databases">
        <title>Genome public.</title>
        <authorList>
            <person name="Liu C."/>
            <person name="Sun Q."/>
        </authorList>
    </citation>
    <scope>NUCLEOTIDE SEQUENCE</scope>
    <source>
        <strain evidence="17">NSJ-32</strain>
    </source>
</reference>
<comment type="catalytic activity">
    <reaction evidence="11 15">
        <text>UMP + diphosphate = 5-phospho-alpha-D-ribose 1-diphosphate + uracil</text>
        <dbReference type="Rhea" id="RHEA:13017"/>
        <dbReference type="ChEBI" id="CHEBI:17568"/>
        <dbReference type="ChEBI" id="CHEBI:33019"/>
        <dbReference type="ChEBI" id="CHEBI:57865"/>
        <dbReference type="ChEBI" id="CHEBI:58017"/>
        <dbReference type="EC" id="2.4.2.9"/>
    </reaction>
</comment>
<keyword evidence="9 15" id="KW-0342">GTP-binding</keyword>
<evidence type="ECO:0000313" key="18">
    <source>
        <dbReference type="Proteomes" id="UP000657006"/>
    </source>
</evidence>
<dbReference type="Proteomes" id="UP000657006">
    <property type="component" value="Unassembled WGS sequence"/>
</dbReference>
<dbReference type="EC" id="2.4.2.9" evidence="3 15"/>
<evidence type="ECO:0000256" key="2">
    <source>
        <dbReference type="ARBA" id="ARBA00009516"/>
    </source>
</evidence>
<evidence type="ECO:0000256" key="5">
    <source>
        <dbReference type="ARBA" id="ARBA00022676"/>
    </source>
</evidence>
<dbReference type="InterPro" id="IPR005765">
    <property type="entry name" value="UPRT"/>
</dbReference>
<evidence type="ECO:0000256" key="14">
    <source>
        <dbReference type="ARBA" id="ARBA00079807"/>
    </source>
</evidence>
<dbReference type="Pfam" id="PF14681">
    <property type="entry name" value="UPRTase"/>
    <property type="match status" value="1"/>
</dbReference>
<feature type="binding site" evidence="15">
    <location>
        <position position="104"/>
    </location>
    <ligand>
        <name>5-phospho-alpha-D-ribose 1-diphosphate</name>
        <dbReference type="ChEBI" id="CHEBI:58017"/>
    </ligand>
</feature>
<organism evidence="17 18">
    <name type="scientific">Bianquea renquensis</name>
    <dbReference type="NCBI Taxonomy" id="2763661"/>
    <lineage>
        <taxon>Bacteria</taxon>
        <taxon>Bacillati</taxon>
        <taxon>Bacillota</taxon>
        <taxon>Clostridia</taxon>
        <taxon>Eubacteriales</taxon>
        <taxon>Bianqueaceae</taxon>
        <taxon>Bianquea</taxon>
    </lineage>
</organism>